<dbReference type="EMBL" id="CP000781">
    <property type="protein sequence ID" value="ABS66888.1"/>
    <property type="molecule type" value="Genomic_DNA"/>
</dbReference>
<evidence type="ECO:0000256" key="1">
    <source>
        <dbReference type="ARBA" id="ARBA00022679"/>
    </source>
</evidence>
<dbReference type="KEGG" id="xau:Xaut_1643"/>
<keyword evidence="6" id="KW-0963">Cytoplasm</keyword>
<comment type="function">
    <text evidence="6">Involved in the regulation of the intracellular balance of NAD and NADP, and is a key enzyme in the biosynthesis of NADP. Catalyzes specifically the phosphorylation on 2'-hydroxyl of the adenosine moiety of NAD to yield NADP.</text>
</comment>
<evidence type="ECO:0000256" key="7">
    <source>
        <dbReference type="SAM" id="MobiDB-lite"/>
    </source>
</evidence>
<dbReference type="Pfam" id="PF20143">
    <property type="entry name" value="NAD_kinase_C"/>
    <property type="match status" value="1"/>
</dbReference>
<keyword evidence="2 6" id="KW-0418">Kinase</keyword>
<dbReference type="InterPro" id="IPR016064">
    <property type="entry name" value="NAD/diacylglycerol_kinase_sf"/>
</dbReference>
<dbReference type="Gene3D" id="2.60.200.30">
    <property type="entry name" value="Probable inorganic polyphosphate/atp-NAD kinase, domain 2"/>
    <property type="match status" value="1"/>
</dbReference>
<dbReference type="Gene3D" id="3.40.50.10330">
    <property type="entry name" value="Probable inorganic polyphosphate/atp-NAD kinase, domain 1"/>
    <property type="match status" value="1"/>
</dbReference>
<dbReference type="Pfam" id="PF01513">
    <property type="entry name" value="NAD_kinase"/>
    <property type="match status" value="1"/>
</dbReference>
<evidence type="ECO:0000313" key="8">
    <source>
        <dbReference type="EMBL" id="ABS66888.1"/>
    </source>
</evidence>
<keyword evidence="1 6" id="KW-0808">Transferase</keyword>
<dbReference type="GO" id="GO:0005737">
    <property type="term" value="C:cytoplasm"/>
    <property type="evidence" value="ECO:0007669"/>
    <property type="project" value="UniProtKB-SubCell"/>
</dbReference>
<keyword evidence="6" id="KW-0547">Nucleotide-binding</keyword>
<dbReference type="Proteomes" id="UP000002417">
    <property type="component" value="Chromosome"/>
</dbReference>
<dbReference type="PANTHER" id="PTHR20275:SF0">
    <property type="entry name" value="NAD KINASE"/>
    <property type="match status" value="1"/>
</dbReference>
<sequence length="288" mass="31502">MAAGPLDLKPHSPRGRRSAPDADQAAAPMSAAPRRFNKIAFVASQTPEAESARERLMARYGAVEQEDADVIVALGGDGLMLQTLHRFRDRGLPIYGMHRGSVGFLMNTFREEGLVERLTAALQVTIHPLIMEAVDASGTRHRAPAFNEVSLLRQTYQAAKLRISIDGRVRLEELICDGVIVATPAGSTAYNLSAHGPILPLGTALLALTPISPFRPRRWRGALVPDKARIDIAVMEADKRPVSAAADHFEVRDIIAVSARLDATSSIDMLFDPDHGLEERILREQFVY</sequence>
<dbReference type="STRING" id="78245.Xaut_1643"/>
<evidence type="ECO:0000256" key="6">
    <source>
        <dbReference type="HAMAP-Rule" id="MF_00361"/>
    </source>
</evidence>
<dbReference type="AlphaFoldDB" id="A7IFU5"/>
<keyword evidence="6" id="KW-0067">ATP-binding</keyword>
<comment type="subcellular location">
    <subcellularLocation>
        <location evidence="6">Cytoplasm</location>
    </subcellularLocation>
</comment>
<evidence type="ECO:0000256" key="3">
    <source>
        <dbReference type="ARBA" id="ARBA00022857"/>
    </source>
</evidence>
<feature type="compositionally biased region" description="Low complexity" evidence="7">
    <location>
        <begin position="21"/>
        <end position="30"/>
    </location>
</feature>
<dbReference type="InterPro" id="IPR017438">
    <property type="entry name" value="ATP-NAD_kinase_N"/>
</dbReference>
<dbReference type="InterPro" id="IPR017437">
    <property type="entry name" value="ATP-NAD_kinase_PpnK-typ_C"/>
</dbReference>
<feature type="region of interest" description="Disordered" evidence="7">
    <location>
        <begin position="1"/>
        <end position="30"/>
    </location>
</feature>
<dbReference type="HAMAP" id="MF_00361">
    <property type="entry name" value="NAD_kinase"/>
    <property type="match status" value="1"/>
</dbReference>
<dbReference type="HOGENOM" id="CLU_073319_0_0_5"/>
<keyword evidence="4 6" id="KW-0520">NAD</keyword>
<evidence type="ECO:0000256" key="4">
    <source>
        <dbReference type="ARBA" id="ARBA00023027"/>
    </source>
</evidence>
<feature type="binding site" evidence="6">
    <location>
        <begin position="77"/>
        <end position="78"/>
    </location>
    <ligand>
        <name>NAD(+)</name>
        <dbReference type="ChEBI" id="CHEBI:57540"/>
    </ligand>
</feature>
<feature type="binding site" evidence="6">
    <location>
        <position position="177"/>
    </location>
    <ligand>
        <name>NAD(+)</name>
        <dbReference type="ChEBI" id="CHEBI:57540"/>
    </ligand>
</feature>
<dbReference type="PANTHER" id="PTHR20275">
    <property type="entry name" value="NAD KINASE"/>
    <property type="match status" value="1"/>
</dbReference>
<organism evidence="8 9">
    <name type="scientific">Xanthobacter autotrophicus (strain ATCC BAA-1158 / Py2)</name>
    <dbReference type="NCBI Taxonomy" id="78245"/>
    <lineage>
        <taxon>Bacteria</taxon>
        <taxon>Pseudomonadati</taxon>
        <taxon>Pseudomonadota</taxon>
        <taxon>Alphaproteobacteria</taxon>
        <taxon>Hyphomicrobiales</taxon>
        <taxon>Xanthobacteraceae</taxon>
        <taxon>Xanthobacter</taxon>
    </lineage>
</organism>
<dbReference type="EC" id="2.7.1.23" evidence="6"/>
<proteinExistence type="inferred from homology"/>
<comment type="cofactor">
    <cofactor evidence="6">
        <name>a divalent metal cation</name>
        <dbReference type="ChEBI" id="CHEBI:60240"/>
    </cofactor>
</comment>
<dbReference type="PhylomeDB" id="A7IFU5"/>
<dbReference type="eggNOG" id="COG0061">
    <property type="taxonomic scope" value="Bacteria"/>
</dbReference>
<keyword evidence="9" id="KW-1185">Reference proteome</keyword>
<accession>A7IFU5</accession>
<reference evidence="8 9" key="1">
    <citation type="submission" date="2007-07" db="EMBL/GenBank/DDBJ databases">
        <title>Complete sequence of chromosome of Xanthobacter autotrophicus Py2.</title>
        <authorList>
            <consortium name="US DOE Joint Genome Institute"/>
            <person name="Copeland A."/>
            <person name="Lucas S."/>
            <person name="Lapidus A."/>
            <person name="Barry K."/>
            <person name="Glavina del Rio T."/>
            <person name="Hammon N."/>
            <person name="Israni S."/>
            <person name="Dalin E."/>
            <person name="Tice H."/>
            <person name="Pitluck S."/>
            <person name="Sims D."/>
            <person name="Brettin T."/>
            <person name="Bruce D."/>
            <person name="Detter J.C."/>
            <person name="Han C."/>
            <person name="Tapia R."/>
            <person name="Brainard J."/>
            <person name="Schmutz J."/>
            <person name="Larimer F."/>
            <person name="Land M."/>
            <person name="Hauser L."/>
            <person name="Kyrpides N."/>
            <person name="Kim E."/>
            <person name="Ensigns S.A."/>
            <person name="Richardson P."/>
        </authorList>
    </citation>
    <scope>NUCLEOTIDE SEQUENCE [LARGE SCALE GENOMIC DNA]</scope>
    <source>
        <strain evidence="9">ATCC BAA-1158 / Py2</strain>
    </source>
</reference>
<dbReference type="SUPFAM" id="SSF111331">
    <property type="entry name" value="NAD kinase/diacylglycerol kinase-like"/>
    <property type="match status" value="1"/>
</dbReference>
<feature type="active site" description="Proton acceptor" evidence="6">
    <location>
        <position position="77"/>
    </location>
</feature>
<protein>
    <recommendedName>
        <fullName evidence="6">NAD kinase</fullName>
        <ecNumber evidence="6">2.7.1.23</ecNumber>
    </recommendedName>
    <alternativeName>
        <fullName evidence="6">ATP-dependent NAD kinase</fullName>
    </alternativeName>
</protein>
<feature type="binding site" evidence="6">
    <location>
        <begin position="147"/>
        <end position="148"/>
    </location>
    <ligand>
        <name>NAD(+)</name>
        <dbReference type="ChEBI" id="CHEBI:57540"/>
    </ligand>
</feature>
<dbReference type="NCBIfam" id="NF003406">
    <property type="entry name" value="PRK04761.1"/>
    <property type="match status" value="1"/>
</dbReference>
<name>A7IFU5_XANP2</name>
<comment type="caution">
    <text evidence="6">Lacks conserved residue(s) required for the propagation of feature annotation.</text>
</comment>
<evidence type="ECO:0000256" key="2">
    <source>
        <dbReference type="ARBA" id="ARBA00022777"/>
    </source>
</evidence>
<dbReference type="GO" id="GO:0051287">
    <property type="term" value="F:NAD binding"/>
    <property type="evidence" value="ECO:0007669"/>
    <property type="project" value="UniProtKB-ARBA"/>
</dbReference>
<dbReference type="GO" id="GO:0006741">
    <property type="term" value="P:NADP+ biosynthetic process"/>
    <property type="evidence" value="ECO:0007669"/>
    <property type="project" value="UniProtKB-UniRule"/>
</dbReference>
<dbReference type="InterPro" id="IPR002504">
    <property type="entry name" value="NADK"/>
</dbReference>
<dbReference type="GO" id="GO:0019674">
    <property type="term" value="P:NAD+ metabolic process"/>
    <property type="evidence" value="ECO:0007669"/>
    <property type="project" value="InterPro"/>
</dbReference>
<keyword evidence="3 6" id="KW-0521">NADP</keyword>
<dbReference type="GO" id="GO:0003951">
    <property type="term" value="F:NAD+ kinase activity"/>
    <property type="evidence" value="ECO:0007669"/>
    <property type="project" value="UniProtKB-UniRule"/>
</dbReference>
<comment type="similarity">
    <text evidence="6">Belongs to the NAD kinase family.</text>
</comment>
<dbReference type="GO" id="GO:0005524">
    <property type="term" value="F:ATP binding"/>
    <property type="evidence" value="ECO:0007669"/>
    <property type="project" value="UniProtKB-KW"/>
</dbReference>
<evidence type="ECO:0000256" key="5">
    <source>
        <dbReference type="ARBA" id="ARBA00047925"/>
    </source>
</evidence>
<gene>
    <name evidence="6" type="primary">nadK</name>
    <name evidence="8" type="ordered locus">Xaut_1643</name>
</gene>
<feature type="binding site" evidence="6">
    <location>
        <begin position="188"/>
        <end position="193"/>
    </location>
    <ligand>
        <name>NAD(+)</name>
        <dbReference type="ChEBI" id="CHEBI:57540"/>
    </ligand>
</feature>
<dbReference type="GO" id="GO:0046872">
    <property type="term" value="F:metal ion binding"/>
    <property type="evidence" value="ECO:0007669"/>
    <property type="project" value="UniProtKB-UniRule"/>
</dbReference>
<evidence type="ECO:0000313" key="9">
    <source>
        <dbReference type="Proteomes" id="UP000002417"/>
    </source>
</evidence>
<comment type="catalytic activity">
    <reaction evidence="5 6">
        <text>NAD(+) + ATP = ADP + NADP(+) + H(+)</text>
        <dbReference type="Rhea" id="RHEA:18629"/>
        <dbReference type="ChEBI" id="CHEBI:15378"/>
        <dbReference type="ChEBI" id="CHEBI:30616"/>
        <dbReference type="ChEBI" id="CHEBI:57540"/>
        <dbReference type="ChEBI" id="CHEBI:58349"/>
        <dbReference type="ChEBI" id="CHEBI:456216"/>
        <dbReference type="EC" id="2.7.1.23"/>
    </reaction>
</comment>
<feature type="binding site" evidence="6">
    <location>
        <position position="185"/>
    </location>
    <ligand>
        <name>NAD(+)</name>
        <dbReference type="ChEBI" id="CHEBI:57540"/>
    </ligand>
</feature>